<evidence type="ECO:0000313" key="2">
    <source>
        <dbReference type="Proteomes" id="UP000033935"/>
    </source>
</evidence>
<sequence>MEKIDRVNIRLRINGKRIKSLCQFGVRIKDRDEEGQTSIVDGHKAHRGIEWYFRSGERVNAAGETLGGSGITRIEFNKPKRITEEAIEGKDEKVTWQADETRAMKLESIGKDLATAGYYLSDVHIVRLPSETKGMGFLVISFTQDGDLGLNSEIEEILNGLVDGFWRSAWVYENIFTGAVDICANHIVRDENLSLVKDHRDLRFRRMDGGRTQWRSAKTTAQTA</sequence>
<dbReference type="EMBL" id="LBWG01000002">
    <property type="protein sequence ID" value="KKR04934.1"/>
    <property type="molecule type" value="Genomic_DNA"/>
</dbReference>
<name>A0A0G0MLN3_9BACT</name>
<proteinExistence type="predicted"/>
<dbReference type="AlphaFoldDB" id="A0A0G0MLN3"/>
<protein>
    <submittedName>
        <fullName evidence="1">Uncharacterized protein</fullName>
    </submittedName>
</protein>
<reference evidence="1 2" key="1">
    <citation type="journal article" date="2015" name="Nature">
        <title>rRNA introns, odd ribosomes, and small enigmatic genomes across a large radiation of phyla.</title>
        <authorList>
            <person name="Brown C.T."/>
            <person name="Hug L.A."/>
            <person name="Thomas B.C."/>
            <person name="Sharon I."/>
            <person name="Castelle C.J."/>
            <person name="Singh A."/>
            <person name="Wilkins M.J."/>
            <person name="Williams K.H."/>
            <person name="Banfield J.F."/>
        </authorList>
    </citation>
    <scope>NUCLEOTIDE SEQUENCE [LARGE SCALE GENOMIC DNA]</scope>
</reference>
<gene>
    <name evidence="1" type="ORF">UT30_C0002G0051</name>
</gene>
<dbReference type="Proteomes" id="UP000033935">
    <property type="component" value="Unassembled WGS sequence"/>
</dbReference>
<evidence type="ECO:0000313" key="1">
    <source>
        <dbReference type="EMBL" id="KKR04934.1"/>
    </source>
</evidence>
<accession>A0A0G0MLN3</accession>
<organism evidence="1 2">
    <name type="scientific">Candidatus Uhrbacteria bacterium GW2011_GWF2_39_13</name>
    <dbReference type="NCBI Taxonomy" id="1618995"/>
    <lineage>
        <taxon>Bacteria</taxon>
        <taxon>Candidatus Uhriibacteriota</taxon>
    </lineage>
</organism>
<comment type="caution">
    <text evidence="1">The sequence shown here is derived from an EMBL/GenBank/DDBJ whole genome shotgun (WGS) entry which is preliminary data.</text>
</comment>